<dbReference type="NCBIfam" id="NF012211">
    <property type="entry name" value="tand_rpt_95"/>
    <property type="match status" value="3"/>
</dbReference>
<dbReference type="HOGENOM" id="CLU_230131_0_0_3"/>
<accession>B4VWQ7</accession>
<dbReference type="SMART" id="SM00191">
    <property type="entry name" value="Int_alpha"/>
    <property type="match status" value="14"/>
</dbReference>
<keyword evidence="3" id="KW-0378">Hydrolase</keyword>
<evidence type="ECO:0000313" key="7">
    <source>
        <dbReference type="Proteomes" id="UP000003835"/>
    </source>
</evidence>
<dbReference type="InterPro" id="IPR013517">
    <property type="entry name" value="FG-GAP"/>
</dbReference>
<protein>
    <submittedName>
        <fullName evidence="6">FG-GAP repeat domain protein</fullName>
    </submittedName>
</protein>
<dbReference type="PROSITE" id="PS51470">
    <property type="entry name" value="FG_GAP"/>
    <property type="match status" value="8"/>
</dbReference>
<evidence type="ECO:0000256" key="4">
    <source>
        <dbReference type="ARBA" id="ARBA00023180"/>
    </source>
</evidence>
<dbReference type="SUPFAM" id="SSF51120">
    <property type="entry name" value="beta-Roll"/>
    <property type="match status" value="1"/>
</dbReference>
<dbReference type="GO" id="GO:0007156">
    <property type="term" value="P:homophilic cell adhesion via plasma membrane adhesion molecules"/>
    <property type="evidence" value="ECO:0007669"/>
    <property type="project" value="InterPro"/>
</dbReference>
<dbReference type="Gene3D" id="2.130.10.130">
    <property type="entry name" value="Integrin alpha, N-terminal"/>
    <property type="match status" value="6"/>
</dbReference>
<dbReference type="InterPro" id="IPR013519">
    <property type="entry name" value="Int_alpha_beta-p"/>
</dbReference>
<evidence type="ECO:0000259" key="5">
    <source>
        <dbReference type="PROSITE" id="PS50268"/>
    </source>
</evidence>
<dbReference type="PRINTS" id="PR00313">
    <property type="entry name" value="CABNDNGRPT"/>
</dbReference>
<dbReference type="Pfam" id="PF17892">
    <property type="entry name" value="Cadherin_5"/>
    <property type="match status" value="1"/>
</dbReference>
<dbReference type="PROSITE" id="PS00330">
    <property type="entry name" value="HEMOLYSIN_CALCIUM"/>
    <property type="match status" value="2"/>
</dbReference>
<reference evidence="6 7" key="1">
    <citation type="submission" date="2008-07" db="EMBL/GenBank/DDBJ databases">
        <authorList>
            <person name="Tandeau de Marsac N."/>
            <person name="Ferriera S."/>
            <person name="Johnson J."/>
            <person name="Kravitz S."/>
            <person name="Beeson K."/>
            <person name="Sutton G."/>
            <person name="Rogers Y.-H."/>
            <person name="Friedman R."/>
            <person name="Frazier M."/>
            <person name="Venter J.C."/>
        </authorList>
    </citation>
    <scope>NUCLEOTIDE SEQUENCE [LARGE SCALE GENOMIC DNA]</scope>
    <source>
        <strain evidence="6 7">PCC 7420</strain>
    </source>
</reference>
<dbReference type="Gene3D" id="2.60.40.3440">
    <property type="match status" value="1"/>
</dbReference>
<keyword evidence="4" id="KW-0325">Glycoprotein</keyword>
<keyword evidence="1" id="KW-0732">Signal</keyword>
<sequence length="1932" mass="196573">MANFWFNLSSLDGTNGFKIDGISSNAKSVNSAGDINGDGIDDIIIGDLGKSYILFGDSSNRNLTRNVSSLDGTNGFLIDGIRGITTVSQAGDINADGIDDLVIGGVEQSFVLFGKTTGFTSSFNVSSLDGNNGFTVNNISGSTFVQAAGDINGDGIEDFMIGARDAPFDGSSSGEVYVIFGKNGGFNSSLDSSALDGTNGFKIKGINAADQAGTSISLAGDINGDGIDDLIIGAPNADPKGSDSGQAYVIFGRNSRFSASLELSSLNGSNGFTINGIEAGDRAGTSVSGIGDINGDGVDDLIVGAPGADPNRSGSGQSYVIFGKTGAFSPSFNLSSLDGVNGFKLNGIITGDFSGHAVSGAGDINQDGIDDLIIGATGADPNSNNSGQSYVVYGTSSGFGSSFDLFSLNGSNGFKINGIAANDQSGNLVNSAGDVNGDGIDDVIIGSNAGESYVIYGNPAPTLEPDNISNPVLGFKINGIASGDNLGHAVNRFGDINGDGIDDLIISAPGADSNASNSGQIYVLYGKTSDFGSSFDLSTLDGSNGFKINGIAANHKAGISISNAGDINGDGINDLIIGAPNASTSYVVFVRSSVLVPNFDLSTLNGNNGFKINGVSSNYRSGFSVSAAGDVNGDGIDDLIIGAPGASRSYVVFGKSSFFSADLNLSTLNGSNGFTIIGPSNSGYSVSRAGDINNDGFDDVIIGSLLGAGASYVVFGKNSSLSGFGSNLNVSSLDGSNGFKISGIANSDNSGWSVNHAGDINGDGIDDVVIGAPNADPNGSKSGQSYVVFGKTSGFSDNFNLSSLNGSNGFQINGIAADDGSGFSVNSAGDVNGDGVDDLIIGAPNINSQGSDSGQSYVVFGKTSSFSATLELSSLDGTNGFKINGIATDDQSGFSVSGAGDINADGIDDLVIGAPHADINDTKGSQSGQSYVLFGHSNIGSNGTLELYQLIGSPRDTATITGNPTVSVTEDTNSPNLTATGALTITDPDNGEDKFNTTVTPTVGNLGNLTITETGSFTYTVANSSVQYLGAGQTQLDSFTVESIDGSASQTIVVTINGINDTATITGTNTASLTESETLSTLTATGSLSITDSDTGETKFNTTVISQTGNLGNLTLTDTGTFTYTVDNSDIAYLGTQQTKTETFTVTSLDGTASQDIIVTITGINTGVNNPATITGITTASINEDSSNSILTTSGSLTVDDIDTGENLFNTTVTSAPGNLGSLTLTDTGTFNYTVDNSAIQYLGATDSQTETFTVTSLDGTASEDITITITGANDNPTATDETPTTDEDTAITGNVLTNDTDIDNSDILTIAKLNGTPRAVGKPVTLFSGALLTLNTDGTFTYNPNNQFEFLGANQTEIDGFAYTISDGNGGTSNAIATIEVTGINNPATITGVAAAAVSEDSDTPTLTATGSLTVTDTDSDEDKFNPTVTAAPGNLGNLTITDTGSFTYTVDNSAVQYLGAAETQTETFTVTSLDGTASEDITITITGVNDTPTAVDDNPTTDENTALTDNVLTNDSDADATASLTVVDINGNQTDIGNEITLTSGALLTLNSDGSYTYNPNGQFAYLGVNQTATDSFTYTISDEQGETSSATATITVTGVNNAAVITGIAEASVIEDSSTPTLTATGSLTVTDTDTGEDKFSTTVVSAPGNLGNLTITDTGSFTYSVDNSAVQYLGEAETQTETFTVSALDGVTADITITLTGVNDNPIGGRDRTTTAQDTAVTIQTSTLLNNDRDIDSAKSSLKITGVSNETNGTAVFDNNNTPDDTTDDLIIFTPSDGFSGNGSFTYTLSDGSLTNTATVTVAVGKNIDGTDNDDFLIGSAGNDRINGLGGWDQIDGSFGEDILNGGLGDDILNGGFGADIFVLALDGSLDMITDFNIGQGDKIGLTGGLEFDQLTFSGEEIWVGNQTLGVLSWFDTTTLTSANFIAV</sequence>
<dbReference type="GO" id="GO:0008305">
    <property type="term" value="C:integrin complex"/>
    <property type="evidence" value="ECO:0007669"/>
    <property type="project" value="InterPro"/>
</dbReference>
<evidence type="ECO:0000256" key="2">
    <source>
        <dbReference type="ARBA" id="ARBA00022737"/>
    </source>
</evidence>
<dbReference type="eggNOG" id="COG3210">
    <property type="taxonomic scope" value="Bacteria"/>
</dbReference>
<name>B4VWQ7_9CYAN</name>
<dbReference type="InterPro" id="IPR041690">
    <property type="entry name" value="Cadherin_5"/>
</dbReference>
<dbReference type="InterPro" id="IPR002126">
    <property type="entry name" value="Cadherin-like_dom"/>
</dbReference>
<evidence type="ECO:0000313" key="6">
    <source>
        <dbReference type="EMBL" id="EDX73791.1"/>
    </source>
</evidence>
<dbReference type="NCBIfam" id="TIGR01965">
    <property type="entry name" value="VCBS_repeat"/>
    <property type="match status" value="7"/>
</dbReference>
<dbReference type="Gene3D" id="2.60.40.10">
    <property type="entry name" value="Immunoglobulins"/>
    <property type="match status" value="4"/>
</dbReference>
<proteinExistence type="predicted"/>
<dbReference type="PANTHER" id="PTHR23221">
    <property type="entry name" value="GLYCOSYLPHOSPHATIDYLINOSITOL PHOSPHOLIPASE D"/>
    <property type="match status" value="1"/>
</dbReference>
<dbReference type="Pfam" id="PF00353">
    <property type="entry name" value="HemolysinCabind"/>
    <property type="match status" value="1"/>
</dbReference>
<dbReference type="Pfam" id="PF17963">
    <property type="entry name" value="Big_9"/>
    <property type="match status" value="1"/>
</dbReference>
<dbReference type="Pfam" id="PF01839">
    <property type="entry name" value="FG-GAP"/>
    <property type="match status" value="10"/>
</dbReference>
<evidence type="ECO:0000256" key="3">
    <source>
        <dbReference type="ARBA" id="ARBA00022801"/>
    </source>
</evidence>
<dbReference type="InterPro" id="IPR011049">
    <property type="entry name" value="Serralysin-like_metalloprot_C"/>
</dbReference>
<dbReference type="InterPro" id="IPR000413">
    <property type="entry name" value="Integrin_alpha"/>
</dbReference>
<feature type="domain" description="Cadherin" evidence="5">
    <location>
        <begin position="1391"/>
        <end position="1503"/>
    </location>
</feature>
<keyword evidence="2" id="KW-0677">Repeat</keyword>
<dbReference type="PRINTS" id="PR01185">
    <property type="entry name" value="INTEGRINA"/>
</dbReference>
<dbReference type="SUPFAM" id="SSF69318">
    <property type="entry name" value="Integrin alpha N-terminal domain"/>
    <property type="match status" value="3"/>
</dbReference>
<dbReference type="InterPro" id="IPR028994">
    <property type="entry name" value="Integrin_alpha_N"/>
</dbReference>
<dbReference type="InterPro" id="IPR013783">
    <property type="entry name" value="Ig-like_fold"/>
</dbReference>
<dbReference type="OrthoDB" id="462884at2"/>
<dbReference type="Pfam" id="PF17803">
    <property type="entry name" value="Cadherin_4"/>
    <property type="match status" value="2"/>
</dbReference>
<dbReference type="InterPro" id="IPR001343">
    <property type="entry name" value="Hemolysn_Ca-bd"/>
</dbReference>
<dbReference type="STRING" id="118168.MC7420_6839"/>
<dbReference type="GO" id="GO:0016787">
    <property type="term" value="F:hydrolase activity"/>
    <property type="evidence" value="ECO:0007669"/>
    <property type="project" value="UniProtKB-KW"/>
</dbReference>
<dbReference type="EMBL" id="DS989856">
    <property type="protein sequence ID" value="EDX73791.1"/>
    <property type="molecule type" value="Genomic_DNA"/>
</dbReference>
<dbReference type="eggNOG" id="COG2931">
    <property type="taxonomic scope" value="Bacteria"/>
</dbReference>
<dbReference type="Proteomes" id="UP000003835">
    <property type="component" value="Unassembled WGS sequence"/>
</dbReference>
<dbReference type="GO" id="GO:0005509">
    <property type="term" value="F:calcium ion binding"/>
    <property type="evidence" value="ECO:0007669"/>
    <property type="project" value="InterPro"/>
</dbReference>
<keyword evidence="7" id="KW-1185">Reference proteome</keyword>
<evidence type="ECO:0000256" key="1">
    <source>
        <dbReference type="ARBA" id="ARBA00022729"/>
    </source>
</evidence>
<organism evidence="6 7">
    <name type="scientific">Coleofasciculus chthonoplastes PCC 7420</name>
    <dbReference type="NCBI Taxonomy" id="118168"/>
    <lineage>
        <taxon>Bacteria</taxon>
        <taxon>Bacillati</taxon>
        <taxon>Cyanobacteriota</taxon>
        <taxon>Cyanophyceae</taxon>
        <taxon>Coleofasciculales</taxon>
        <taxon>Coleofasciculaceae</taxon>
        <taxon>Coleofasciculus</taxon>
    </lineage>
</organism>
<dbReference type="InterPro" id="IPR040853">
    <property type="entry name" value="RapA2_cadherin-like"/>
</dbReference>
<dbReference type="RefSeq" id="WP_006103065.1">
    <property type="nucleotide sequence ID" value="NZ_DS989856.1"/>
</dbReference>
<dbReference type="InterPro" id="IPR010221">
    <property type="entry name" value="VCBS_dom"/>
</dbReference>
<dbReference type="InterPro" id="IPR018511">
    <property type="entry name" value="Hemolysin-typ_Ca-bd_CS"/>
</dbReference>
<dbReference type="PANTHER" id="PTHR23221:SF7">
    <property type="entry name" value="PHOSPHATIDYLINOSITOL-GLYCAN-SPECIFIC PHOSPHOLIPASE D"/>
    <property type="match status" value="1"/>
</dbReference>
<gene>
    <name evidence="6" type="ORF">MC7420_6839</name>
</gene>
<dbReference type="PROSITE" id="PS50268">
    <property type="entry name" value="CADHERIN_2"/>
    <property type="match status" value="1"/>
</dbReference>